<evidence type="ECO:0000256" key="1">
    <source>
        <dbReference type="ARBA" id="ARBA00023054"/>
    </source>
</evidence>
<dbReference type="GO" id="GO:0003697">
    <property type="term" value="F:single-stranded DNA binding"/>
    <property type="evidence" value="ECO:0007669"/>
    <property type="project" value="TreeGrafter"/>
</dbReference>
<dbReference type="OrthoDB" id="10254973at2759"/>
<comment type="caution">
    <text evidence="3">The sequence shown here is derived from an EMBL/GenBank/DDBJ whole genome shotgun (WGS) entry which is preliminary data.</text>
</comment>
<proteinExistence type="predicted"/>
<keyword evidence="4" id="KW-1185">Reference proteome</keyword>
<dbReference type="PANTHER" id="PTHR45916:SF1">
    <property type="entry name" value="STRUCTURAL MAINTENANCE OF CHROMOSOMES PROTEIN 5"/>
    <property type="match status" value="1"/>
</dbReference>
<dbReference type="EMBL" id="BMAV01020122">
    <property type="protein sequence ID" value="GFY73523.1"/>
    <property type="molecule type" value="Genomic_DNA"/>
</dbReference>
<keyword evidence="1 2" id="KW-0175">Coiled coil</keyword>
<dbReference type="GO" id="GO:0005634">
    <property type="term" value="C:nucleus"/>
    <property type="evidence" value="ECO:0007669"/>
    <property type="project" value="TreeGrafter"/>
</dbReference>
<protein>
    <submittedName>
        <fullName evidence="3">Structural maintenance of chromosomes protein 5</fullName>
    </submittedName>
</protein>
<dbReference type="GO" id="GO:0030915">
    <property type="term" value="C:Smc5-Smc6 complex"/>
    <property type="evidence" value="ECO:0007669"/>
    <property type="project" value="TreeGrafter"/>
</dbReference>
<evidence type="ECO:0000313" key="4">
    <source>
        <dbReference type="Proteomes" id="UP000886998"/>
    </source>
</evidence>
<dbReference type="PANTHER" id="PTHR45916">
    <property type="entry name" value="STRUCTURAL MAINTENANCE OF CHROMOSOMES PROTEIN 5"/>
    <property type="match status" value="1"/>
</dbReference>
<dbReference type="GO" id="GO:0000724">
    <property type="term" value="P:double-strand break repair via homologous recombination"/>
    <property type="evidence" value="ECO:0007669"/>
    <property type="project" value="TreeGrafter"/>
</dbReference>
<sequence length="299" mass="35242">MRKLGMQCFLKDLFNAPESVMRFLCKLGRLHRVPVCDNNAESNVEHILKYNSLFFTPTERITGKRSQYGNRNLSVKRDFIVDRKILPNIKDNSEKLNNLEMNLKNTENSLTELNSQFNNCSEHRTELEKKQEALRKVKNELRHEVLKISEIQFQIKQLTEIYNKKKAEVIDEEQEKAYVKKKICSANSTKKEILSMMHKLIKEFLLCKKEKLKRILVLKFFREKISSLESEIKTREETQSDIEKRLLEKIVENTELKSQGYRLYHEIKKLDMDKLKFLIPSSPAQIGMDILPEPHGPES</sequence>
<organism evidence="3 4">
    <name type="scientific">Trichonephila inaurata madagascariensis</name>
    <dbReference type="NCBI Taxonomy" id="2747483"/>
    <lineage>
        <taxon>Eukaryota</taxon>
        <taxon>Metazoa</taxon>
        <taxon>Ecdysozoa</taxon>
        <taxon>Arthropoda</taxon>
        <taxon>Chelicerata</taxon>
        <taxon>Arachnida</taxon>
        <taxon>Araneae</taxon>
        <taxon>Araneomorphae</taxon>
        <taxon>Entelegynae</taxon>
        <taxon>Araneoidea</taxon>
        <taxon>Nephilidae</taxon>
        <taxon>Trichonephila</taxon>
        <taxon>Trichonephila inaurata</taxon>
    </lineage>
</organism>
<dbReference type="AlphaFoldDB" id="A0A8X6YJJ9"/>
<accession>A0A8X6YJJ9</accession>
<reference evidence="3" key="1">
    <citation type="submission" date="2020-08" db="EMBL/GenBank/DDBJ databases">
        <title>Multicomponent nature underlies the extraordinary mechanical properties of spider dragline silk.</title>
        <authorList>
            <person name="Kono N."/>
            <person name="Nakamura H."/>
            <person name="Mori M."/>
            <person name="Yoshida Y."/>
            <person name="Ohtoshi R."/>
            <person name="Malay A.D."/>
            <person name="Moran D.A.P."/>
            <person name="Tomita M."/>
            <person name="Numata K."/>
            <person name="Arakawa K."/>
        </authorList>
    </citation>
    <scope>NUCLEOTIDE SEQUENCE</scope>
</reference>
<evidence type="ECO:0000256" key="2">
    <source>
        <dbReference type="SAM" id="Coils"/>
    </source>
</evidence>
<feature type="coiled-coil region" evidence="2">
    <location>
        <begin position="89"/>
        <end position="175"/>
    </location>
</feature>
<name>A0A8X6YJJ9_9ARAC</name>
<dbReference type="Proteomes" id="UP000886998">
    <property type="component" value="Unassembled WGS sequence"/>
</dbReference>
<evidence type="ECO:0000313" key="3">
    <source>
        <dbReference type="EMBL" id="GFY73523.1"/>
    </source>
</evidence>
<gene>
    <name evidence="3" type="primary">SMC5</name>
    <name evidence="3" type="ORF">TNIN_32281</name>
</gene>